<dbReference type="EMBL" id="MW030544">
    <property type="protein sequence ID" value="QPI16234.1"/>
    <property type="molecule type" value="Genomic_DNA"/>
</dbReference>
<accession>A0A7S9STJ3</accession>
<feature type="transmembrane region" description="Helical" evidence="1">
    <location>
        <begin position="30"/>
        <end position="49"/>
    </location>
</feature>
<keyword evidence="1" id="KW-0812">Transmembrane</keyword>
<organism evidence="2">
    <name type="scientific">Virus NIOZ-UU157</name>
    <dbReference type="NCBI Taxonomy" id="2763269"/>
    <lineage>
        <taxon>Viruses</taxon>
    </lineage>
</organism>
<reference evidence="2" key="1">
    <citation type="submission" date="2020-08" db="EMBL/GenBank/DDBJ databases">
        <title>Bridging the membrane lipid divide: bacteria of the FCB group superphylum have the potential to synthesize archaeal ether lipids.</title>
        <authorList>
            <person name="Villanueva L."/>
            <person name="von Meijenfeldt F.A.B."/>
            <person name="Westbye A.B."/>
            <person name="Yadav S."/>
            <person name="Hopmans E.C."/>
            <person name="Dutilh B.E."/>
            <person name="Sinninghe Damste J.S."/>
        </authorList>
    </citation>
    <scope>NUCLEOTIDE SEQUENCE</scope>
    <source>
        <strain evidence="2">NIOZ-UU157</strain>
    </source>
</reference>
<gene>
    <name evidence="2" type="ORF">NIOZUU157_00117</name>
</gene>
<sequence length="50" mass="5819">MEMFACLFIIGLSFLFHLIVYENDWVEKWYWKVLGGGGILLLVFAAIMGY</sequence>
<proteinExistence type="predicted"/>
<protein>
    <submittedName>
        <fullName evidence="2">Uncharacterized protein</fullName>
    </submittedName>
</protein>
<evidence type="ECO:0000256" key="1">
    <source>
        <dbReference type="SAM" id="Phobius"/>
    </source>
</evidence>
<evidence type="ECO:0000313" key="2">
    <source>
        <dbReference type="EMBL" id="QPI16234.1"/>
    </source>
</evidence>
<keyword evidence="1" id="KW-1133">Transmembrane helix</keyword>
<name>A0A7S9STJ3_9VIRU</name>
<keyword evidence="1" id="KW-0472">Membrane</keyword>